<sequence>MSSLTATHHYLLESQFTILASYSSLAAALSMRGASRHSQRHPPAPALTRRIPPSTIQSSSPSFILLLITAVLDPGSCSCSGPRSGFWQLGGHLKNDDCRKSTFVSSICGILLGTSTTCPIEWHLQPSSIWSACVSVAYFKSPLWSSKLSLDSSSNAVLGVASNPLELWYLVRKAELLAFAADQNPSTILALSEDDVDREYINILLSSSHSHGVIYVDLQCPGYISTQLTVVDLPGITQSGYSSTIKYIKALTRYYTMEDKKSIVALFSRSSERSGEVLALFKSFFQRRGKDLRLTMMIVAHIDAQVYIDPFWLNALSGSGNLPCCCLFFRVPDQHGPAALSSDMIKQIQQDEVAYFLFCKPWSAHPTKGTLGVVNILKKWDDQWNVHPVADISGGHVCSVCSWTIGLAIVLVLLLPVLLQH</sequence>
<dbReference type="Gene3D" id="3.40.50.300">
    <property type="entry name" value="P-loop containing nucleotide triphosphate hydrolases"/>
    <property type="match status" value="1"/>
</dbReference>
<dbReference type="AlphaFoldDB" id="A0A067SA69"/>
<organism evidence="2 3">
    <name type="scientific">Galerina marginata (strain CBS 339.88)</name>
    <dbReference type="NCBI Taxonomy" id="685588"/>
    <lineage>
        <taxon>Eukaryota</taxon>
        <taxon>Fungi</taxon>
        <taxon>Dikarya</taxon>
        <taxon>Basidiomycota</taxon>
        <taxon>Agaricomycotina</taxon>
        <taxon>Agaricomycetes</taxon>
        <taxon>Agaricomycetidae</taxon>
        <taxon>Agaricales</taxon>
        <taxon>Agaricineae</taxon>
        <taxon>Strophariaceae</taxon>
        <taxon>Galerina</taxon>
    </lineage>
</organism>
<dbReference type="Proteomes" id="UP000027222">
    <property type="component" value="Unassembled WGS sequence"/>
</dbReference>
<evidence type="ECO:0000256" key="1">
    <source>
        <dbReference type="SAM" id="MobiDB-lite"/>
    </source>
</evidence>
<accession>A0A067SA69</accession>
<evidence type="ECO:0000313" key="3">
    <source>
        <dbReference type="Proteomes" id="UP000027222"/>
    </source>
</evidence>
<evidence type="ECO:0000313" key="2">
    <source>
        <dbReference type="EMBL" id="KDR67751.1"/>
    </source>
</evidence>
<name>A0A067SA69_GALM3</name>
<keyword evidence="3" id="KW-1185">Reference proteome</keyword>
<dbReference type="EMBL" id="KL142412">
    <property type="protein sequence ID" value="KDR67751.1"/>
    <property type="molecule type" value="Genomic_DNA"/>
</dbReference>
<feature type="region of interest" description="Disordered" evidence="1">
    <location>
        <begin position="35"/>
        <end position="55"/>
    </location>
</feature>
<dbReference type="InterPro" id="IPR027417">
    <property type="entry name" value="P-loop_NTPase"/>
</dbReference>
<proteinExistence type="predicted"/>
<dbReference type="STRING" id="685588.A0A067SA69"/>
<gene>
    <name evidence="2" type="ORF">GALMADRAFT_146779</name>
</gene>
<reference evidence="3" key="1">
    <citation type="journal article" date="2014" name="Proc. Natl. Acad. Sci. U.S.A.">
        <title>Extensive sampling of basidiomycete genomes demonstrates inadequacy of the white-rot/brown-rot paradigm for wood decay fungi.</title>
        <authorList>
            <person name="Riley R."/>
            <person name="Salamov A.A."/>
            <person name="Brown D.W."/>
            <person name="Nagy L.G."/>
            <person name="Floudas D."/>
            <person name="Held B.W."/>
            <person name="Levasseur A."/>
            <person name="Lombard V."/>
            <person name="Morin E."/>
            <person name="Otillar R."/>
            <person name="Lindquist E.A."/>
            <person name="Sun H."/>
            <person name="LaButti K.M."/>
            <person name="Schmutz J."/>
            <person name="Jabbour D."/>
            <person name="Luo H."/>
            <person name="Baker S.E."/>
            <person name="Pisabarro A.G."/>
            <person name="Walton J.D."/>
            <person name="Blanchette R.A."/>
            <person name="Henrissat B."/>
            <person name="Martin F."/>
            <person name="Cullen D."/>
            <person name="Hibbett D.S."/>
            <person name="Grigoriev I.V."/>
        </authorList>
    </citation>
    <scope>NUCLEOTIDE SEQUENCE [LARGE SCALE GENOMIC DNA]</scope>
    <source>
        <strain evidence="3">CBS 339.88</strain>
    </source>
</reference>
<protein>
    <submittedName>
        <fullName evidence="2">Uncharacterized protein</fullName>
    </submittedName>
</protein>
<dbReference type="HOGENOM" id="CLU_652187_0_0_1"/>